<name>A0A8T4IR63_9ACTN</name>
<evidence type="ECO:0000313" key="3">
    <source>
        <dbReference type="EMBL" id="MBR7673722.1"/>
    </source>
</evidence>
<keyword evidence="4" id="KW-1185">Reference proteome</keyword>
<comment type="caution">
    <text evidence="3">The sequence shown here is derived from an EMBL/GenBank/DDBJ whole genome shotgun (WGS) entry which is preliminary data.</text>
</comment>
<proteinExistence type="predicted"/>
<feature type="compositionally biased region" description="Basic residues" evidence="1">
    <location>
        <begin position="97"/>
        <end position="107"/>
    </location>
</feature>
<evidence type="ECO:0000313" key="4">
    <source>
        <dbReference type="Proteomes" id="UP000675554"/>
    </source>
</evidence>
<evidence type="ECO:0000256" key="2">
    <source>
        <dbReference type="SAM" id="Phobius"/>
    </source>
</evidence>
<keyword evidence="2" id="KW-1133">Transmembrane helix</keyword>
<keyword evidence="2" id="KW-0812">Transmembrane</keyword>
<evidence type="ECO:0000256" key="1">
    <source>
        <dbReference type="SAM" id="MobiDB-lite"/>
    </source>
</evidence>
<dbReference type="EMBL" id="JAGSMN010000244">
    <property type="protein sequence ID" value="MBR7673722.1"/>
    <property type="molecule type" value="Genomic_DNA"/>
</dbReference>
<gene>
    <name evidence="3" type="ORF">KDA82_11975</name>
</gene>
<feature type="region of interest" description="Disordered" evidence="1">
    <location>
        <begin position="69"/>
        <end position="107"/>
    </location>
</feature>
<dbReference type="Proteomes" id="UP000675554">
    <property type="component" value="Unassembled WGS sequence"/>
</dbReference>
<feature type="transmembrane region" description="Helical" evidence="2">
    <location>
        <begin position="6"/>
        <end position="29"/>
    </location>
</feature>
<keyword evidence="2" id="KW-0472">Membrane</keyword>
<organism evidence="3 4">
    <name type="scientific">Streptomyces daliensis</name>
    <dbReference type="NCBI Taxonomy" id="299421"/>
    <lineage>
        <taxon>Bacteria</taxon>
        <taxon>Bacillati</taxon>
        <taxon>Actinomycetota</taxon>
        <taxon>Actinomycetes</taxon>
        <taxon>Kitasatosporales</taxon>
        <taxon>Streptomycetaceae</taxon>
        <taxon>Streptomyces</taxon>
    </lineage>
</organism>
<protein>
    <submittedName>
        <fullName evidence="3">Uncharacterized protein</fullName>
    </submittedName>
</protein>
<reference evidence="3" key="1">
    <citation type="submission" date="2021-04" db="EMBL/GenBank/DDBJ databases">
        <title>Sequencing of actinobacteria type strains.</title>
        <authorList>
            <person name="Nguyen G.-S."/>
            <person name="Wentzel A."/>
        </authorList>
    </citation>
    <scope>NUCLEOTIDE SEQUENCE</scope>
    <source>
        <strain evidence="3">DSM 42095</strain>
    </source>
</reference>
<sequence length="107" mass="11358">MGPLDTLHPALLAALTVLPTTAALLRAWLRHRTAVHLEREHTLRVRLAVEGSDTKDRAEVVRACARLEAASRGTAPQGPASRGPASRGPASRAAPAPRRRLPGVRGP</sequence>
<dbReference type="AlphaFoldDB" id="A0A8T4IR63"/>
<accession>A0A8T4IR63</accession>
<feature type="compositionally biased region" description="Low complexity" evidence="1">
    <location>
        <begin position="78"/>
        <end position="96"/>
    </location>
</feature>